<accession>A0A9P8M4N7</accession>
<dbReference type="SUPFAM" id="SSF55874">
    <property type="entry name" value="ATPase domain of HSP90 chaperone/DNA topoisomerase II/histidine kinase"/>
    <property type="match status" value="1"/>
</dbReference>
<feature type="compositionally biased region" description="Basic and acidic residues" evidence="1">
    <location>
        <begin position="1417"/>
        <end position="1428"/>
    </location>
</feature>
<feature type="domain" description="Sacsin/Nov" evidence="2">
    <location>
        <begin position="27"/>
        <end position="151"/>
    </location>
</feature>
<feature type="compositionally biased region" description="Basic and acidic residues" evidence="1">
    <location>
        <begin position="1536"/>
        <end position="1547"/>
    </location>
</feature>
<dbReference type="PANTHER" id="PTHR47839:SF1">
    <property type="entry name" value="DOMAIN PROTEIN, PUTATIVE (AFU_ORTHOLOGUE AFUA_6G04830)-RELATED"/>
    <property type="match status" value="1"/>
</dbReference>
<dbReference type="Gene3D" id="3.30.565.10">
    <property type="entry name" value="Histidine kinase-like ATPase, C-terminal domain"/>
    <property type="match status" value="1"/>
</dbReference>
<evidence type="ECO:0000313" key="3">
    <source>
        <dbReference type="EMBL" id="KAH0594431.1"/>
    </source>
</evidence>
<dbReference type="Proteomes" id="UP000764110">
    <property type="component" value="Unassembled WGS sequence"/>
</dbReference>
<reference evidence="3 4" key="1">
    <citation type="submission" date="2020-07" db="EMBL/GenBank/DDBJ databases">
        <title>Metarhizium humberi genome.</title>
        <authorList>
            <person name="Lysoe E."/>
        </authorList>
    </citation>
    <scope>NUCLEOTIDE SEQUENCE [LARGE SCALE GENOMIC DNA]</scope>
    <source>
        <strain evidence="3 4">ESALQ1638</strain>
    </source>
</reference>
<dbReference type="InterPro" id="IPR022155">
    <property type="entry name" value="DUF3684"/>
</dbReference>
<dbReference type="EMBL" id="JACEFI010000016">
    <property type="protein sequence ID" value="KAH0594431.1"/>
    <property type="molecule type" value="Genomic_DNA"/>
</dbReference>
<evidence type="ECO:0000313" key="4">
    <source>
        <dbReference type="Proteomes" id="UP000764110"/>
    </source>
</evidence>
<dbReference type="InterPro" id="IPR058210">
    <property type="entry name" value="SACS/Nov_dom"/>
</dbReference>
<dbReference type="Pfam" id="PF12449">
    <property type="entry name" value="DUF3684"/>
    <property type="match status" value="1"/>
</dbReference>
<feature type="compositionally biased region" description="Polar residues" evidence="1">
    <location>
        <begin position="1513"/>
        <end position="1532"/>
    </location>
</feature>
<evidence type="ECO:0000256" key="1">
    <source>
        <dbReference type="SAM" id="MobiDB-lite"/>
    </source>
</evidence>
<protein>
    <recommendedName>
        <fullName evidence="2">Sacsin/Nov domain-containing protein</fullName>
    </recommendedName>
</protein>
<sequence length="1927" mass="213267">MDYSSLRAAALRDGEDEEAVTVDTRALIDKVLARYSGEWTTLRELIQNAADAQATTVIVKWETIPSIQVPLPNTTNRSELLKHAITNHTLRRLVVQNDGQPFTKTDWGRLKRIAEGNPDETKIGAFGVGFYSVFADCEEPFVSSGSEAMAFYWKGNSLFTKKSQLPEDKASRNTAFVLDYRNTTTPLPNLLSVGQFLATSLTFVALQNIEFWIDDYQILSLKKKSSPPADLSLPRDLEARTKEGLMKVIGVDRTRTQIDASYMSVIGWKPQTTASNAKNPDSYGSSEAPSLRSFFARLTATASQAGLRSKAQSEDNLVQPQIAEDVTKPNTSTIFLSATSASIRTNVSSSFASELERATKKLPPKTTKISVLTASYDEAGASGSSATDAALVKATDVFASVLPNKKPGGRIFIGFPTMQTTGAGMHVSAPSVIPTVEREAIDLNARWVRTWNVELLRAAGIVTRLAFSNEMNDLSRRMQTAVKNGKKISDTIISKFMPEALHTLKTFTFSDSTPSNQVGQIMEEAFWTCFNKASIEMFSSQGVLQTTQVRLGSDELNGFVESIPVIPEEMKSSPFVKKLIDFGLISHITVTDVKKELEAKALSKSQMIKFISWAGKKSLSGELDPGSRAALLEVAVATMGDGESQGGIVALGSITNYLSLSIIPAHMPIPPTTVPFSLTTNSHHSELQALGWEPLEVLPWFRYLLETTNHRPDEESVTKSSKFAVHVLIILAKNWDTIANKDKTALASLVQSHAVMPTKLGLKRPGESFFPSVKLFDDLPIIQGCEKVKDKFLVAVGVRKTVDLETIFTRLLTHSGDSSQKKWSHMELIKYLASVQNDIPSDDLKKLTETRFCPAEAGPKGMESTEASKSLYKVSELFEPKDSLRVLRLPILQWPGPPGSFRPSSPEARFLTVLGLRAFPSVPELVEMMAAKDDALRNSAMTYFIANHHINRYGVFDMSEARKPILPLQGSTQLVAPSACFTNERAAVLGFHILRRDLHDHANKFGVARDPPMVDCVNRLLTSPPKDQQSATTLFGYFASRISEVRENSLAKLRNAPIVPVSRRSMVGSSTTSSEKVSYINPSRAYLGKSVTYGDIFDFVDFGQEANSFLFHCGAKSEPTKLEVAHMTCTEPARLLSVLQSPERYMDLLKSLAEASSTLHRDKELWRKLRTAPCLLAYKEIAPANKGDLIDLDEDETPIKQYQLASASQIVVVDDIISYRLFKEYLVCAPEEDALETFYLQLGAEKLSSIVQEDVRIGPHTAKLKKAEQLRKHVVERSKIFLYEYASYRRDAVKHDAKWLEKNFRVEMVRSVALRRTLKGHRQSHTEKRSAAGAYEDRAWVLYVADDNQPDMYQVGQAVCQMLLNRPNQQAYLFFEPFLTLDLFGLRARGYNVDRILRAKAAEARIAEEERRKALQEEQKRIQEREQDWAQQGKATDDSKIRELPSAAEAARQVARTPEQPAKPIMPGAWGSPDDSATDNSQQSRKGGGLFSSLSRKLGFDSQDGSKDEAKNQLEQFIDNNSTQNGAISSTGPQQDDTRRPQQDDGRVTSPAVVQQNLLNAVKATRAHGSDHVFSEPKVNQVKEQATYCDKAPAQNITFAAESSNGMKVYVAKSMQGDAATFLSANTGPINSFASLLVEIGGIYSVSPKVLHIFYDESGGTIAFNTGGSIFCNFRFFLQLHAAQVQSGSGKAEAATWWWVVLAHELAHNLVSPHNSDHSYYTESFIQQYMAKMVAKVTQMAGTGPPPAVPPHLPRLPTHAASSQSEMPPPPYSLNSNRRDNILHRPHHDNLIPPASYQDHRRSAAKPPIPSLNSIHTLNHPPERPPTHHGSPHRILELLRANIGGDAGLAVRFWQVGIEMRPFFNKSSLWAYPAYALGGASFGYWLQGIDDKQSAMLSERKAFLLEKRKRKAEREAGDATGDAAALQ</sequence>
<comment type="caution">
    <text evidence="3">The sequence shown here is derived from an EMBL/GenBank/DDBJ whole genome shotgun (WGS) entry which is preliminary data.</text>
</comment>
<dbReference type="Pfam" id="PF25794">
    <property type="entry name" value="SACS"/>
    <property type="match status" value="1"/>
</dbReference>
<dbReference type="InterPro" id="IPR036890">
    <property type="entry name" value="HATPase_C_sf"/>
</dbReference>
<name>A0A9P8M4N7_9HYPO</name>
<organism evidence="3 4">
    <name type="scientific">Metarhizium humberi</name>
    <dbReference type="NCBI Taxonomy" id="2596975"/>
    <lineage>
        <taxon>Eukaryota</taxon>
        <taxon>Fungi</taxon>
        <taxon>Dikarya</taxon>
        <taxon>Ascomycota</taxon>
        <taxon>Pezizomycotina</taxon>
        <taxon>Sordariomycetes</taxon>
        <taxon>Hypocreomycetidae</taxon>
        <taxon>Hypocreales</taxon>
        <taxon>Clavicipitaceae</taxon>
        <taxon>Metarhizium</taxon>
    </lineage>
</organism>
<dbReference type="PANTHER" id="PTHR47839">
    <property type="entry name" value="DOMAIN PROTEIN, PUTATIVE (AFU_ORTHOLOGUE AFUA_6G04830)-RELATED"/>
    <property type="match status" value="1"/>
</dbReference>
<feature type="compositionally biased region" description="Pro residues" evidence="1">
    <location>
        <begin position="1744"/>
        <end position="1754"/>
    </location>
</feature>
<keyword evidence="4" id="KW-1185">Reference proteome</keyword>
<feature type="region of interest" description="Disordered" evidence="1">
    <location>
        <begin position="1417"/>
        <end position="1549"/>
    </location>
</feature>
<evidence type="ECO:0000259" key="2">
    <source>
        <dbReference type="Pfam" id="PF25794"/>
    </source>
</evidence>
<proteinExistence type="predicted"/>
<gene>
    <name evidence="3" type="ORF">MHUMG1_07781</name>
</gene>
<dbReference type="NCBIfam" id="NF047352">
    <property type="entry name" value="P_loop_sacsin"/>
    <property type="match status" value="1"/>
</dbReference>
<feature type="region of interest" description="Disordered" evidence="1">
    <location>
        <begin position="1741"/>
        <end position="1812"/>
    </location>
</feature>